<keyword evidence="3" id="KW-1185">Reference proteome</keyword>
<dbReference type="OMA" id="LTAQVMF"/>
<proteinExistence type="predicted"/>
<evidence type="ECO:0000313" key="2">
    <source>
        <dbReference type="EMBL" id="ALC47913.1"/>
    </source>
</evidence>
<gene>
    <name evidence="2" type="ORF">Dbus_chr3Rg2663</name>
</gene>
<dbReference type="OrthoDB" id="7743971at2759"/>
<dbReference type="Proteomes" id="UP000494163">
    <property type="component" value="Chromosome 3R"/>
</dbReference>
<dbReference type="AlphaFoldDB" id="A0A0M3QYM0"/>
<evidence type="ECO:0000313" key="3">
    <source>
        <dbReference type="Proteomes" id="UP000494163"/>
    </source>
</evidence>
<accession>A0A0M3QYM0</accession>
<dbReference type="EMBL" id="CP012526">
    <property type="protein sequence ID" value="ALC47913.1"/>
    <property type="molecule type" value="Genomic_DNA"/>
</dbReference>
<sequence>MSHQCSCGRDLNNNYVSYTSAYANANVGLDRDANSNVSNKSNNSPHHTQLTAKVMFGTVGALKDLRDKEQRQSRHTTTRTVERRN</sequence>
<evidence type="ECO:0000256" key="1">
    <source>
        <dbReference type="SAM" id="MobiDB-lite"/>
    </source>
</evidence>
<reference evidence="2 3" key="1">
    <citation type="submission" date="2015-08" db="EMBL/GenBank/DDBJ databases">
        <title>Ancestral chromatin configuration constrains chromatin evolution on differentiating sex chromosomes in Drosophila.</title>
        <authorList>
            <person name="Zhou Q."/>
            <person name="Bachtrog D."/>
        </authorList>
    </citation>
    <scope>NUCLEOTIDE SEQUENCE [LARGE SCALE GENOMIC DNA]</scope>
    <source>
        <tissue evidence="2">Whole larvae</tissue>
    </source>
</reference>
<organism evidence="2 3">
    <name type="scientific">Drosophila busckii</name>
    <name type="common">Fruit fly</name>
    <dbReference type="NCBI Taxonomy" id="30019"/>
    <lineage>
        <taxon>Eukaryota</taxon>
        <taxon>Metazoa</taxon>
        <taxon>Ecdysozoa</taxon>
        <taxon>Arthropoda</taxon>
        <taxon>Hexapoda</taxon>
        <taxon>Insecta</taxon>
        <taxon>Pterygota</taxon>
        <taxon>Neoptera</taxon>
        <taxon>Endopterygota</taxon>
        <taxon>Diptera</taxon>
        <taxon>Brachycera</taxon>
        <taxon>Muscomorpha</taxon>
        <taxon>Ephydroidea</taxon>
        <taxon>Drosophilidae</taxon>
        <taxon>Drosophila</taxon>
    </lineage>
</organism>
<protein>
    <submittedName>
        <fullName evidence="2">CG13631</fullName>
    </submittedName>
</protein>
<feature type="region of interest" description="Disordered" evidence="1">
    <location>
        <begin position="65"/>
        <end position="85"/>
    </location>
</feature>
<name>A0A0M3QYM0_DROBS</name>